<name>A0A5N5CXQ2_9PEZI</name>
<evidence type="ECO:0000313" key="7">
    <source>
        <dbReference type="EMBL" id="KAB2570140.1"/>
    </source>
</evidence>
<reference evidence="7 8" key="1">
    <citation type="journal article" date="2019" name="Sci. Rep.">
        <title>A multi-omics analysis of the grapevine pathogen Lasiodiplodia theobromae reveals that temperature affects the expression of virulence- and pathogenicity-related genes.</title>
        <authorList>
            <person name="Felix C."/>
            <person name="Meneses R."/>
            <person name="Goncalves M.F.M."/>
            <person name="Tilleman L."/>
            <person name="Duarte A.S."/>
            <person name="Jorrin-Novo J.V."/>
            <person name="Van de Peer Y."/>
            <person name="Deforce D."/>
            <person name="Van Nieuwerburgh F."/>
            <person name="Esteves A.C."/>
            <person name="Alves A."/>
        </authorList>
    </citation>
    <scope>NUCLEOTIDE SEQUENCE [LARGE SCALE GENOMIC DNA]</scope>
    <source>
        <strain evidence="7 8">LA-SOL3</strain>
    </source>
</reference>
<dbReference type="PROSITE" id="PS00108">
    <property type="entry name" value="PROTEIN_KINASE_ST"/>
    <property type="match status" value="1"/>
</dbReference>
<dbReference type="InterPro" id="IPR008271">
    <property type="entry name" value="Ser/Thr_kinase_AS"/>
</dbReference>
<evidence type="ECO:0000256" key="5">
    <source>
        <dbReference type="SAM" id="MobiDB-lite"/>
    </source>
</evidence>
<keyword evidence="4" id="KW-0723">Serine/threonine-protein kinase</keyword>
<evidence type="ECO:0000256" key="1">
    <source>
        <dbReference type="ARBA" id="ARBA00022741"/>
    </source>
</evidence>
<evidence type="ECO:0000256" key="2">
    <source>
        <dbReference type="ARBA" id="ARBA00022840"/>
    </source>
</evidence>
<dbReference type="OrthoDB" id="4062651at2759"/>
<dbReference type="PROSITE" id="PS00107">
    <property type="entry name" value="PROTEIN_KINASE_ATP"/>
    <property type="match status" value="1"/>
</dbReference>
<dbReference type="InterPro" id="IPR017441">
    <property type="entry name" value="Protein_kinase_ATP_BS"/>
</dbReference>
<protein>
    <submittedName>
        <fullName evidence="7">Serine/threonine-protein kinase ppk11</fullName>
    </submittedName>
</protein>
<dbReference type="GO" id="GO:0005634">
    <property type="term" value="C:nucleus"/>
    <property type="evidence" value="ECO:0007669"/>
    <property type="project" value="TreeGrafter"/>
</dbReference>
<dbReference type="Pfam" id="PF00069">
    <property type="entry name" value="Pkinase"/>
    <property type="match status" value="1"/>
</dbReference>
<dbReference type="PANTHER" id="PTHR44167">
    <property type="entry name" value="OVARIAN-SPECIFIC SERINE/THREONINE-PROTEIN KINASE LOK-RELATED"/>
    <property type="match status" value="1"/>
</dbReference>
<dbReference type="InterPro" id="IPR011009">
    <property type="entry name" value="Kinase-like_dom_sf"/>
</dbReference>
<feature type="binding site" evidence="3">
    <location>
        <position position="138"/>
    </location>
    <ligand>
        <name>ATP</name>
        <dbReference type="ChEBI" id="CHEBI:30616"/>
    </ligand>
</feature>
<dbReference type="GO" id="GO:0044773">
    <property type="term" value="P:mitotic DNA damage checkpoint signaling"/>
    <property type="evidence" value="ECO:0007669"/>
    <property type="project" value="TreeGrafter"/>
</dbReference>
<gene>
    <name evidence="7" type="primary">ppk11</name>
    <name evidence="7" type="ORF">DBV05_g11205</name>
</gene>
<evidence type="ECO:0000256" key="4">
    <source>
        <dbReference type="RuleBase" id="RU000304"/>
    </source>
</evidence>
<evidence type="ECO:0000313" key="8">
    <source>
        <dbReference type="Proteomes" id="UP000325902"/>
    </source>
</evidence>
<sequence>MLFDRSSNRSTNVYGPDAHDFSKEQKVRKVLVAPDLNTNIWISVDNSEVGKGKGYGFALHWHDPVFSMKKELELIPEDSLHRRTIDATSPDHDPLPPDTLPDLRPKMRLKRIQCLGTGNSGAVMKAANVDTGDVYAVKVVHNSDRPERTLREAKTLTEISHPHIIKVHYAQWNDEDQLEVIMDLHDGCVDTLVNQGGLYRKVELILDLQRQMLEALDYLSVLGLVHGDIKPGNILYSVRPSGRYNFILSDFDVSHSNDEAAVSLGTEPFIAPELRRDQQTGQTSKADIWSLAVTILYVGSPVFRRKIRREEDVMEAIEAALEDSHFTHLRPMLKVDPAEQSTLAGPSLELLLFKTCTDLLRLIATLLLGASFLDFSLLRLSRDLLRLKLSVFGGVLFLEFALLRVSTYLESRQYDSDNPLRLVVMVLLGALAHL</sequence>
<feature type="region of interest" description="Disordered" evidence="5">
    <location>
        <begin position="84"/>
        <end position="103"/>
    </location>
</feature>
<evidence type="ECO:0000256" key="3">
    <source>
        <dbReference type="PROSITE-ProRule" id="PRU10141"/>
    </source>
</evidence>
<dbReference type="CDD" id="cd00180">
    <property type="entry name" value="PKc"/>
    <property type="match status" value="1"/>
</dbReference>
<dbReference type="Gene3D" id="1.10.510.10">
    <property type="entry name" value="Transferase(Phosphotransferase) domain 1"/>
    <property type="match status" value="1"/>
</dbReference>
<dbReference type="SMART" id="SM00220">
    <property type="entry name" value="S_TKc"/>
    <property type="match status" value="1"/>
</dbReference>
<keyword evidence="8" id="KW-1185">Reference proteome</keyword>
<keyword evidence="2 3" id="KW-0067">ATP-binding</keyword>
<dbReference type="PANTHER" id="PTHR44167:SF24">
    <property type="entry name" value="SERINE_THREONINE-PROTEIN KINASE CHK2"/>
    <property type="match status" value="1"/>
</dbReference>
<dbReference type="Proteomes" id="UP000325902">
    <property type="component" value="Unassembled WGS sequence"/>
</dbReference>
<dbReference type="Gene3D" id="3.30.200.20">
    <property type="entry name" value="Phosphorylase Kinase, domain 1"/>
    <property type="match status" value="1"/>
</dbReference>
<dbReference type="SUPFAM" id="SSF56112">
    <property type="entry name" value="Protein kinase-like (PK-like)"/>
    <property type="match status" value="1"/>
</dbReference>
<comment type="caution">
    <text evidence="7">The sequence shown here is derived from an EMBL/GenBank/DDBJ whole genome shotgun (WGS) entry which is preliminary data.</text>
</comment>
<keyword evidence="7" id="KW-0808">Transferase</keyword>
<keyword evidence="7" id="KW-0418">Kinase</keyword>
<organism evidence="7 8">
    <name type="scientific">Lasiodiplodia theobromae</name>
    <dbReference type="NCBI Taxonomy" id="45133"/>
    <lineage>
        <taxon>Eukaryota</taxon>
        <taxon>Fungi</taxon>
        <taxon>Dikarya</taxon>
        <taxon>Ascomycota</taxon>
        <taxon>Pezizomycotina</taxon>
        <taxon>Dothideomycetes</taxon>
        <taxon>Dothideomycetes incertae sedis</taxon>
        <taxon>Botryosphaeriales</taxon>
        <taxon>Botryosphaeriaceae</taxon>
        <taxon>Lasiodiplodia</taxon>
    </lineage>
</organism>
<keyword evidence="1 3" id="KW-0547">Nucleotide-binding</keyword>
<dbReference type="AlphaFoldDB" id="A0A5N5CXQ2"/>
<dbReference type="PROSITE" id="PS50011">
    <property type="entry name" value="PROTEIN_KINASE_DOM"/>
    <property type="match status" value="1"/>
</dbReference>
<evidence type="ECO:0000259" key="6">
    <source>
        <dbReference type="PROSITE" id="PS50011"/>
    </source>
</evidence>
<dbReference type="GO" id="GO:0005524">
    <property type="term" value="F:ATP binding"/>
    <property type="evidence" value="ECO:0007669"/>
    <property type="project" value="UniProtKB-UniRule"/>
</dbReference>
<dbReference type="EMBL" id="VCHE01000150">
    <property type="protein sequence ID" value="KAB2570140.1"/>
    <property type="molecule type" value="Genomic_DNA"/>
</dbReference>
<accession>A0A5N5CXQ2</accession>
<dbReference type="InterPro" id="IPR000719">
    <property type="entry name" value="Prot_kinase_dom"/>
</dbReference>
<proteinExistence type="inferred from homology"/>
<feature type="domain" description="Protein kinase" evidence="6">
    <location>
        <begin position="109"/>
        <end position="353"/>
    </location>
</feature>
<dbReference type="GO" id="GO:0004674">
    <property type="term" value="F:protein serine/threonine kinase activity"/>
    <property type="evidence" value="ECO:0007669"/>
    <property type="project" value="UniProtKB-KW"/>
</dbReference>
<comment type="similarity">
    <text evidence="4">Belongs to the protein kinase superfamily.</text>
</comment>